<dbReference type="EMBL" id="CABFNQ020000688">
    <property type="protein sequence ID" value="CAH0022946.1"/>
    <property type="molecule type" value="Genomic_DNA"/>
</dbReference>
<reference evidence="2" key="1">
    <citation type="submission" date="2021-10" db="EMBL/GenBank/DDBJ databases">
        <authorList>
            <person name="Piombo E."/>
        </authorList>
    </citation>
    <scope>NUCLEOTIDE SEQUENCE</scope>
</reference>
<accession>A0A9N9YLG5</accession>
<proteinExistence type="predicted"/>
<evidence type="ECO:0000313" key="2">
    <source>
        <dbReference type="EMBL" id="CAH0022946.1"/>
    </source>
</evidence>
<feature type="region of interest" description="Disordered" evidence="1">
    <location>
        <begin position="1"/>
        <end position="39"/>
    </location>
</feature>
<evidence type="ECO:0000313" key="3">
    <source>
        <dbReference type="Proteomes" id="UP000696573"/>
    </source>
</evidence>
<dbReference type="AlphaFoldDB" id="A0A9N9YLG5"/>
<keyword evidence="3" id="KW-1185">Reference proteome</keyword>
<dbReference type="Proteomes" id="UP000696573">
    <property type="component" value="Unassembled WGS sequence"/>
</dbReference>
<feature type="region of interest" description="Disordered" evidence="1">
    <location>
        <begin position="55"/>
        <end position="74"/>
    </location>
</feature>
<feature type="compositionally biased region" description="Low complexity" evidence="1">
    <location>
        <begin position="27"/>
        <end position="39"/>
    </location>
</feature>
<feature type="compositionally biased region" description="Acidic residues" evidence="1">
    <location>
        <begin position="58"/>
        <end position="74"/>
    </location>
</feature>
<organism evidence="2 3">
    <name type="scientific">Clonostachys rhizophaga</name>
    <dbReference type="NCBI Taxonomy" id="160324"/>
    <lineage>
        <taxon>Eukaryota</taxon>
        <taxon>Fungi</taxon>
        <taxon>Dikarya</taxon>
        <taxon>Ascomycota</taxon>
        <taxon>Pezizomycotina</taxon>
        <taxon>Sordariomycetes</taxon>
        <taxon>Hypocreomycetidae</taxon>
        <taxon>Hypocreales</taxon>
        <taxon>Bionectriaceae</taxon>
        <taxon>Clonostachys</taxon>
    </lineage>
</organism>
<evidence type="ECO:0000256" key="1">
    <source>
        <dbReference type="SAM" id="MobiDB-lite"/>
    </source>
</evidence>
<comment type="caution">
    <text evidence="2">The sequence shown here is derived from an EMBL/GenBank/DDBJ whole genome shotgun (WGS) entry which is preliminary data.</text>
</comment>
<sequence length="91" mass="10033">MLQKIQREAKAMENRRNDDQENSLPIGGAQAGASSATAQAPLTWHRISKQVGGWVECTGDDDDDDDDDDYENEIGDGCMQMRVGVWCSEAQ</sequence>
<protein>
    <submittedName>
        <fullName evidence="2">Uncharacterized protein</fullName>
    </submittedName>
</protein>
<gene>
    <name evidence="2" type="ORF">CRHIZ90672A_00014589</name>
</gene>
<feature type="compositionally biased region" description="Basic and acidic residues" evidence="1">
    <location>
        <begin position="1"/>
        <end position="19"/>
    </location>
</feature>
<name>A0A9N9YLG5_9HYPO</name>